<dbReference type="EC" id="2.7.13.3" evidence="3"/>
<dbReference type="EMBL" id="AYYR01000029">
    <property type="protein sequence ID" value="KRM76432.1"/>
    <property type="molecule type" value="Genomic_DNA"/>
</dbReference>
<dbReference type="SMART" id="SM00388">
    <property type="entry name" value="HisKA"/>
    <property type="match status" value="1"/>
</dbReference>
<dbReference type="PANTHER" id="PTHR45453:SF1">
    <property type="entry name" value="PHOSPHATE REGULON SENSOR PROTEIN PHOR"/>
    <property type="match status" value="1"/>
</dbReference>
<keyword evidence="9" id="KW-1133">Transmembrane helix</keyword>
<dbReference type="SMART" id="SM00387">
    <property type="entry name" value="HATPase_c"/>
    <property type="match status" value="1"/>
</dbReference>
<dbReference type="PANTHER" id="PTHR45453">
    <property type="entry name" value="PHOSPHATE REGULON SENSOR PROTEIN PHOR"/>
    <property type="match status" value="1"/>
</dbReference>
<dbReference type="InterPro" id="IPR036097">
    <property type="entry name" value="HisK_dim/P_sf"/>
</dbReference>
<feature type="transmembrane region" description="Helical" evidence="9">
    <location>
        <begin position="20"/>
        <end position="38"/>
    </location>
</feature>
<dbReference type="Gene3D" id="1.10.287.130">
    <property type="match status" value="1"/>
</dbReference>
<keyword evidence="7" id="KW-0902">Two-component regulatory system</keyword>
<dbReference type="SUPFAM" id="SSF47384">
    <property type="entry name" value="Homodimeric domain of signal transducing histidine kinase"/>
    <property type="match status" value="1"/>
</dbReference>
<sequence>MKKQKKPETRQQTRLFINELVTFAILFATLGFVVYFFFNQSIYTNIDQGLRGQERQILRNTPTPKMEHRTASSVTDPKAKRSPSASGPFRSNIIVFNSKGKIMNAAMLGERNYGLLKKAQLIKKNLNKVEDLSLTSDEITSHFRTILIKVPKSNSNPVYAGRYVMVMESIDADLMAINSFRSALMVTLIFFWVLAILISYLLSRWSMGPIITAWRKQRDFSANAAHELRTPLTVIQNQLEFLLTQPKSRIVDQVDEVSTALDEVRHMQTLTSRLLTLARSDSNVTQFNPQSVDLHPWFTDILRPYVEIANSQQKSFAANVTAEGKAQLDTDLIRQLLVILLDNAIKYTPENGRMGVDVTRVKDTVQIAVSDTGAGISDEDKPKVFDRFYRTDKSRNSKTGGNGLGLAIAQWVVQQHHGKLTIKDNQPTGAIFVASLAIK</sequence>
<evidence type="ECO:0000259" key="10">
    <source>
        <dbReference type="PROSITE" id="PS50109"/>
    </source>
</evidence>
<evidence type="ECO:0000256" key="6">
    <source>
        <dbReference type="ARBA" id="ARBA00022777"/>
    </source>
</evidence>
<keyword evidence="6 11" id="KW-0418">Kinase</keyword>
<dbReference type="InterPro" id="IPR050351">
    <property type="entry name" value="BphY/WalK/GraS-like"/>
</dbReference>
<dbReference type="InterPro" id="IPR036890">
    <property type="entry name" value="HATPase_C_sf"/>
</dbReference>
<dbReference type="PATRIC" id="fig|1423733.4.peg.1755"/>
<accession>A0A0R2BBV3</accession>
<dbReference type="InterPro" id="IPR005467">
    <property type="entry name" value="His_kinase_dom"/>
</dbReference>
<dbReference type="Proteomes" id="UP000051845">
    <property type="component" value="Unassembled WGS sequence"/>
</dbReference>
<dbReference type="SUPFAM" id="SSF55874">
    <property type="entry name" value="ATPase domain of HSP90 chaperone/DNA topoisomerase II/histidine kinase"/>
    <property type="match status" value="1"/>
</dbReference>
<dbReference type="InterPro" id="IPR003661">
    <property type="entry name" value="HisK_dim/P_dom"/>
</dbReference>
<dbReference type="CDD" id="cd00082">
    <property type="entry name" value="HisKA"/>
    <property type="match status" value="1"/>
</dbReference>
<dbReference type="Gene3D" id="3.30.565.10">
    <property type="entry name" value="Histidine kinase-like ATPase, C-terminal domain"/>
    <property type="match status" value="1"/>
</dbReference>
<evidence type="ECO:0000256" key="2">
    <source>
        <dbReference type="ARBA" id="ARBA00004370"/>
    </source>
</evidence>
<dbReference type="InterPro" id="IPR004358">
    <property type="entry name" value="Sig_transdc_His_kin-like_C"/>
</dbReference>
<feature type="transmembrane region" description="Helical" evidence="9">
    <location>
        <begin position="183"/>
        <end position="202"/>
    </location>
</feature>
<feature type="region of interest" description="Disordered" evidence="8">
    <location>
        <begin position="59"/>
        <end position="86"/>
    </location>
</feature>
<evidence type="ECO:0000256" key="4">
    <source>
        <dbReference type="ARBA" id="ARBA00022553"/>
    </source>
</evidence>
<keyword evidence="9" id="KW-0812">Transmembrane</keyword>
<dbReference type="GO" id="GO:0016036">
    <property type="term" value="P:cellular response to phosphate starvation"/>
    <property type="evidence" value="ECO:0007669"/>
    <property type="project" value="TreeGrafter"/>
</dbReference>
<dbReference type="STRING" id="33960.TY91_03080"/>
<evidence type="ECO:0000256" key="1">
    <source>
        <dbReference type="ARBA" id="ARBA00000085"/>
    </source>
</evidence>
<dbReference type="InterPro" id="IPR003594">
    <property type="entry name" value="HATPase_dom"/>
</dbReference>
<dbReference type="GO" id="GO:0000155">
    <property type="term" value="F:phosphorelay sensor kinase activity"/>
    <property type="evidence" value="ECO:0007669"/>
    <property type="project" value="InterPro"/>
</dbReference>
<keyword evidence="9" id="KW-0472">Membrane</keyword>
<keyword evidence="5" id="KW-0808">Transferase</keyword>
<name>A0A0R2BBV3_SECCO</name>
<comment type="catalytic activity">
    <reaction evidence="1">
        <text>ATP + protein L-histidine = ADP + protein N-phospho-L-histidine.</text>
        <dbReference type="EC" id="2.7.13.3"/>
    </reaction>
</comment>
<dbReference type="Pfam" id="PF00512">
    <property type="entry name" value="HisKA"/>
    <property type="match status" value="1"/>
</dbReference>
<keyword evidence="4" id="KW-0597">Phosphoprotein</keyword>
<dbReference type="Pfam" id="PF02518">
    <property type="entry name" value="HATPase_c"/>
    <property type="match status" value="1"/>
</dbReference>
<evidence type="ECO:0000256" key="3">
    <source>
        <dbReference type="ARBA" id="ARBA00012438"/>
    </source>
</evidence>
<evidence type="ECO:0000256" key="7">
    <source>
        <dbReference type="ARBA" id="ARBA00023012"/>
    </source>
</evidence>
<proteinExistence type="predicted"/>
<reference evidence="11 12" key="1">
    <citation type="journal article" date="2015" name="Genome Announc.">
        <title>Expanding the biotechnology potential of lactobacilli through comparative genomics of 213 strains and associated genera.</title>
        <authorList>
            <person name="Sun Z."/>
            <person name="Harris H.M."/>
            <person name="McCann A."/>
            <person name="Guo C."/>
            <person name="Argimon S."/>
            <person name="Zhang W."/>
            <person name="Yang X."/>
            <person name="Jeffery I.B."/>
            <person name="Cooney J.C."/>
            <person name="Kagawa T.F."/>
            <person name="Liu W."/>
            <person name="Song Y."/>
            <person name="Salvetti E."/>
            <person name="Wrobel A."/>
            <person name="Rasinkangas P."/>
            <person name="Parkhill J."/>
            <person name="Rea M.C."/>
            <person name="O'Sullivan O."/>
            <person name="Ritari J."/>
            <person name="Douillard F.P."/>
            <person name="Paul Ross R."/>
            <person name="Yang R."/>
            <person name="Briner A.E."/>
            <person name="Felis G.E."/>
            <person name="de Vos W.M."/>
            <person name="Barrangou R."/>
            <person name="Klaenhammer T.R."/>
            <person name="Caufield P.W."/>
            <person name="Cui Y."/>
            <person name="Zhang H."/>
            <person name="O'Toole P.W."/>
        </authorList>
    </citation>
    <scope>NUCLEOTIDE SEQUENCE [LARGE SCALE GENOMIC DNA]</scope>
    <source>
        <strain evidence="11 12">DSM 20515</strain>
    </source>
</reference>
<comment type="caution">
    <text evidence="11">The sequence shown here is derived from an EMBL/GenBank/DDBJ whole genome shotgun (WGS) entry which is preliminary data.</text>
</comment>
<gene>
    <name evidence="11" type="ORF">FC82_GL001667</name>
</gene>
<dbReference type="GO" id="GO:0005886">
    <property type="term" value="C:plasma membrane"/>
    <property type="evidence" value="ECO:0007669"/>
    <property type="project" value="TreeGrafter"/>
</dbReference>
<evidence type="ECO:0000256" key="9">
    <source>
        <dbReference type="SAM" id="Phobius"/>
    </source>
</evidence>
<evidence type="ECO:0000313" key="12">
    <source>
        <dbReference type="Proteomes" id="UP000051845"/>
    </source>
</evidence>
<organism evidence="11 12">
    <name type="scientific">Secundilactobacillus collinoides DSM 20515 = JCM 1123</name>
    <dbReference type="NCBI Taxonomy" id="1423733"/>
    <lineage>
        <taxon>Bacteria</taxon>
        <taxon>Bacillati</taxon>
        <taxon>Bacillota</taxon>
        <taxon>Bacilli</taxon>
        <taxon>Lactobacillales</taxon>
        <taxon>Lactobacillaceae</taxon>
        <taxon>Secundilactobacillus</taxon>
    </lineage>
</organism>
<dbReference type="RefSeq" id="WP_056996507.1">
    <property type="nucleotide sequence ID" value="NZ_AYYR01000029.1"/>
</dbReference>
<dbReference type="GO" id="GO:0004721">
    <property type="term" value="F:phosphoprotein phosphatase activity"/>
    <property type="evidence" value="ECO:0007669"/>
    <property type="project" value="TreeGrafter"/>
</dbReference>
<comment type="subcellular location">
    <subcellularLocation>
        <location evidence="2">Membrane</location>
    </subcellularLocation>
</comment>
<evidence type="ECO:0000256" key="8">
    <source>
        <dbReference type="SAM" id="MobiDB-lite"/>
    </source>
</evidence>
<evidence type="ECO:0000256" key="5">
    <source>
        <dbReference type="ARBA" id="ARBA00022679"/>
    </source>
</evidence>
<evidence type="ECO:0000313" key="11">
    <source>
        <dbReference type="EMBL" id="KRM76432.1"/>
    </source>
</evidence>
<dbReference type="PRINTS" id="PR00344">
    <property type="entry name" value="BCTRLSENSOR"/>
</dbReference>
<dbReference type="AlphaFoldDB" id="A0A0R2BBV3"/>
<feature type="domain" description="Histidine kinase" evidence="10">
    <location>
        <begin position="223"/>
        <end position="439"/>
    </location>
</feature>
<dbReference type="PROSITE" id="PS50109">
    <property type="entry name" value="HIS_KIN"/>
    <property type="match status" value="1"/>
</dbReference>
<dbReference type="FunFam" id="3.30.565.10:FF:000006">
    <property type="entry name" value="Sensor histidine kinase WalK"/>
    <property type="match status" value="1"/>
</dbReference>
<protein>
    <recommendedName>
        <fullName evidence="3">histidine kinase</fullName>
        <ecNumber evidence="3">2.7.13.3</ecNumber>
    </recommendedName>
</protein>